<evidence type="ECO:0000256" key="2">
    <source>
        <dbReference type="ARBA" id="ARBA00022741"/>
    </source>
</evidence>
<dbReference type="EMBL" id="BJNV01000006">
    <property type="protein sequence ID" value="GEC94331.1"/>
    <property type="molecule type" value="Genomic_DNA"/>
</dbReference>
<reference evidence="6 7" key="1">
    <citation type="submission" date="2019-06" db="EMBL/GenBank/DDBJ databases">
        <title>Whole genome shotgun sequence of Zoogloea ramigera NBRC 15342.</title>
        <authorList>
            <person name="Hosoyama A."/>
            <person name="Uohara A."/>
            <person name="Ohji S."/>
            <person name="Ichikawa N."/>
        </authorList>
    </citation>
    <scope>NUCLEOTIDE SEQUENCE [LARGE SCALE GENOMIC DNA]</scope>
    <source>
        <strain evidence="6 7">NBRC 15342</strain>
    </source>
</reference>
<dbReference type="Pfam" id="PF07238">
    <property type="entry name" value="PilZ"/>
    <property type="match status" value="1"/>
</dbReference>
<evidence type="ECO:0000256" key="1">
    <source>
        <dbReference type="ARBA" id="ARBA00022636"/>
    </source>
</evidence>
<evidence type="ECO:0000313" key="6">
    <source>
        <dbReference type="EMBL" id="GEC94331.1"/>
    </source>
</evidence>
<dbReference type="Pfam" id="PF12945">
    <property type="entry name" value="PilZNR"/>
    <property type="match status" value="1"/>
</dbReference>
<evidence type="ECO:0008006" key="8">
    <source>
        <dbReference type="Google" id="ProtNLM"/>
    </source>
</evidence>
<keyword evidence="2" id="KW-0547">Nucleotide-binding</keyword>
<dbReference type="SUPFAM" id="SSF141371">
    <property type="entry name" value="PilZ domain-like"/>
    <property type="match status" value="2"/>
</dbReference>
<keyword evidence="3" id="KW-0975">Bacterial flagellum</keyword>
<sequence length="292" mass="32049">MSFVRVNTGEVEVGQPVPWALYDDRKQLLFARGVVVETESQKKALIERGLFRKLPVNDTRLNTESGDKPADNLCAFDDIKLDIGDTLQLQSQGEGPQSRFYVRLIGYLKGRSIIVTTPTQDGKVLLMREGQGFVVRMFSGKSVYAFGTSIHKVANVPFPHLHLNYPGQVRGLVVRRGARARVNLIAAVVGADGRSHAASLVDLSTGGAMLTARLPMGARDDRLLLKFRVVVNEIEEYLSIPAVLKSVHAGAASEGDSPLINHGVQFEELPHNQQVVLSAFVYRVLFEETAEG</sequence>
<dbReference type="GO" id="GO:0035438">
    <property type="term" value="F:cyclic-di-GMP binding"/>
    <property type="evidence" value="ECO:0007669"/>
    <property type="project" value="InterPro"/>
</dbReference>
<evidence type="ECO:0000259" key="4">
    <source>
        <dbReference type="Pfam" id="PF07238"/>
    </source>
</evidence>
<protein>
    <recommendedName>
        <fullName evidence="8">Flagellar brake protein</fullName>
    </recommendedName>
</protein>
<comment type="caution">
    <text evidence="6">The sequence shown here is derived from an EMBL/GenBank/DDBJ whole genome shotgun (WGS) entry which is preliminary data.</text>
</comment>
<feature type="domain" description="Type III secretion system flagellar brake protein YcgR PilZN" evidence="5">
    <location>
        <begin position="83"/>
        <end position="166"/>
    </location>
</feature>
<dbReference type="InterPro" id="IPR009926">
    <property type="entry name" value="T3SS_YcgR_PilZN"/>
</dbReference>
<keyword evidence="1" id="KW-0973">c-di-GMP</keyword>
<evidence type="ECO:0000259" key="5">
    <source>
        <dbReference type="Pfam" id="PF12945"/>
    </source>
</evidence>
<proteinExistence type="predicted"/>
<dbReference type="RefSeq" id="WP_141349095.1">
    <property type="nucleotide sequence ID" value="NZ_BJNV01000006.1"/>
</dbReference>
<dbReference type="AlphaFoldDB" id="A0A4Y4CMZ8"/>
<evidence type="ECO:0000313" key="7">
    <source>
        <dbReference type="Proteomes" id="UP000318422"/>
    </source>
</evidence>
<organism evidence="6 7">
    <name type="scientific">Zoogloea ramigera</name>
    <dbReference type="NCBI Taxonomy" id="350"/>
    <lineage>
        <taxon>Bacteria</taxon>
        <taxon>Pseudomonadati</taxon>
        <taxon>Pseudomonadota</taxon>
        <taxon>Betaproteobacteria</taxon>
        <taxon>Rhodocyclales</taxon>
        <taxon>Zoogloeaceae</taxon>
        <taxon>Zoogloea</taxon>
    </lineage>
</organism>
<dbReference type="InterPro" id="IPR012349">
    <property type="entry name" value="Split_barrel_FMN-bd"/>
</dbReference>
<dbReference type="Gene3D" id="2.30.110.10">
    <property type="entry name" value="Electron Transport, Fmn-binding Protein, Chain A"/>
    <property type="match status" value="1"/>
</dbReference>
<gene>
    <name evidence="6" type="ORF">ZRA01_04040</name>
</gene>
<keyword evidence="7" id="KW-1185">Reference proteome</keyword>
<dbReference type="OrthoDB" id="5293692at2"/>
<dbReference type="InterPro" id="IPR009875">
    <property type="entry name" value="PilZ_domain"/>
</dbReference>
<accession>A0A4Y4CMZ8</accession>
<dbReference type="Proteomes" id="UP000318422">
    <property type="component" value="Unassembled WGS sequence"/>
</dbReference>
<dbReference type="Gene3D" id="2.40.10.220">
    <property type="entry name" value="predicted glycosyltransferase like domains"/>
    <property type="match status" value="1"/>
</dbReference>
<evidence type="ECO:0000256" key="3">
    <source>
        <dbReference type="ARBA" id="ARBA00023143"/>
    </source>
</evidence>
<feature type="domain" description="PilZ" evidence="4">
    <location>
        <begin position="175"/>
        <end position="282"/>
    </location>
</feature>
<name>A0A4Y4CMZ8_ZOORA</name>